<organism evidence="2 3">
    <name type="scientific">Clostridium intestinale URNW</name>
    <dbReference type="NCBI Taxonomy" id="1294142"/>
    <lineage>
        <taxon>Bacteria</taxon>
        <taxon>Bacillati</taxon>
        <taxon>Bacillota</taxon>
        <taxon>Clostridia</taxon>
        <taxon>Eubacteriales</taxon>
        <taxon>Clostridiaceae</taxon>
        <taxon>Clostridium</taxon>
    </lineage>
</organism>
<dbReference type="STRING" id="1294142.CINTURNW_1683"/>
<evidence type="ECO:0000313" key="2">
    <source>
        <dbReference type="EMBL" id="ERK30374.1"/>
    </source>
</evidence>
<accession>U2Q2S1</accession>
<proteinExistence type="predicted"/>
<protein>
    <submittedName>
        <fullName evidence="2">Protein YopI</fullName>
    </submittedName>
</protein>
<keyword evidence="3" id="KW-1185">Reference proteome</keyword>
<dbReference type="eggNOG" id="ENOG5033JY5">
    <property type="taxonomic scope" value="Bacteria"/>
</dbReference>
<feature type="transmembrane region" description="Helical" evidence="1">
    <location>
        <begin position="13"/>
        <end position="31"/>
    </location>
</feature>
<dbReference type="RefSeq" id="WP_021801689.1">
    <property type="nucleotide sequence ID" value="NZ_KI273145.1"/>
</dbReference>
<keyword evidence="1" id="KW-1133">Transmembrane helix</keyword>
<dbReference type="AlphaFoldDB" id="U2Q2S1"/>
<name>U2Q2S1_9CLOT</name>
<dbReference type="PATRIC" id="fig|1294142.3.peg.1712"/>
<dbReference type="EMBL" id="APJA01000012">
    <property type="protein sequence ID" value="ERK30374.1"/>
    <property type="molecule type" value="Genomic_DNA"/>
</dbReference>
<reference evidence="2 3" key="1">
    <citation type="journal article" date="2013" name="Genome Announc.">
        <title>Draft Genome Sequence of the Hydrogen- and Ethanol-Producing Bacterium Clostridium intestinale Strain URNW.</title>
        <authorList>
            <person name="Lal S."/>
            <person name="Ramachandran U."/>
            <person name="Zhang X."/>
            <person name="Sparling R."/>
            <person name="Levin D.B."/>
        </authorList>
    </citation>
    <scope>NUCLEOTIDE SEQUENCE [LARGE SCALE GENOMIC DNA]</scope>
    <source>
        <strain evidence="2 3">URNW</strain>
    </source>
</reference>
<keyword evidence="1" id="KW-0812">Transmembrane</keyword>
<dbReference type="HOGENOM" id="CLU_129697_0_0_9"/>
<comment type="caution">
    <text evidence="2">The sequence shown here is derived from an EMBL/GenBank/DDBJ whole genome shotgun (WGS) entry which is preliminary data.</text>
</comment>
<keyword evidence="1" id="KW-0472">Membrane</keyword>
<evidence type="ECO:0000256" key="1">
    <source>
        <dbReference type="SAM" id="Phobius"/>
    </source>
</evidence>
<sequence>MSSLILVIEKFEGIIGALLGVVVTMLMNEYLKAKGKIKFYFQDFKLKYLEEDSEGGYEECEKEKDYTLVRYNFKVQLYNSSENRKILRDIKIVFVGNKGTIYNIVQNTDSRRVNFDRLISDDVNIINLNPKEIIEIGLEGQINKSSGDIKILRDIDKIYLIAKDSKDRSIKKIIKNYSKTS</sequence>
<evidence type="ECO:0000313" key="3">
    <source>
        <dbReference type="Proteomes" id="UP000016721"/>
    </source>
</evidence>
<dbReference type="OrthoDB" id="2989950at2"/>
<gene>
    <name evidence="2" type="ORF">CINTURNW_1683</name>
</gene>
<dbReference type="Proteomes" id="UP000016721">
    <property type="component" value="Unassembled WGS sequence"/>
</dbReference>